<dbReference type="RefSeq" id="WP_152101011.1">
    <property type="nucleotide sequence ID" value="NZ_AP021861.1"/>
</dbReference>
<name>A0A5K7XI76_9BACT</name>
<dbReference type="Proteomes" id="UP000326837">
    <property type="component" value="Chromosome"/>
</dbReference>
<accession>A0A5K7XI76</accession>
<dbReference type="KEGG" id="lpav:PLANPX_5299"/>
<keyword evidence="2" id="KW-1185">Reference proteome</keyword>
<protein>
    <submittedName>
        <fullName evidence="1">Uncharacterized protein</fullName>
    </submittedName>
</protein>
<organism evidence="1 2">
    <name type="scientific">Lacipirellula parvula</name>
    <dbReference type="NCBI Taxonomy" id="2650471"/>
    <lineage>
        <taxon>Bacteria</taxon>
        <taxon>Pseudomonadati</taxon>
        <taxon>Planctomycetota</taxon>
        <taxon>Planctomycetia</taxon>
        <taxon>Pirellulales</taxon>
        <taxon>Lacipirellulaceae</taxon>
        <taxon>Lacipirellula</taxon>
    </lineage>
</organism>
<proteinExistence type="predicted"/>
<dbReference type="EMBL" id="AP021861">
    <property type="protein sequence ID" value="BBO35687.1"/>
    <property type="molecule type" value="Genomic_DNA"/>
</dbReference>
<dbReference type="AlphaFoldDB" id="A0A5K7XI76"/>
<gene>
    <name evidence="1" type="ORF">PLANPX_5299</name>
</gene>
<sequence length="75" mass="8757">MTTTDNQRRETFKLEGMKYDIVVQQQASGDFAGEWYCSACDRGDVCPVRQPSEKSLRQWTRHCIAIHHALEHMEE</sequence>
<evidence type="ECO:0000313" key="1">
    <source>
        <dbReference type="EMBL" id="BBO35687.1"/>
    </source>
</evidence>
<evidence type="ECO:0000313" key="2">
    <source>
        <dbReference type="Proteomes" id="UP000326837"/>
    </source>
</evidence>
<reference evidence="2" key="1">
    <citation type="submission" date="2019-10" db="EMBL/GenBank/DDBJ databases">
        <title>Lacipirellula parvula gen. nov., sp. nov., representing a lineage of planctomycetes widespread in freshwater anoxic habitats, and description of the family Lacipirellulaceae.</title>
        <authorList>
            <person name="Dedysh S.N."/>
            <person name="Kulichevskaya I.S."/>
            <person name="Beletsky A.V."/>
            <person name="Rakitin A.L."/>
            <person name="Mardanov A.V."/>
            <person name="Ivanova A.A."/>
            <person name="Saltykova V.X."/>
            <person name="Rijpstra W.I.C."/>
            <person name="Sinninghe Damste J.S."/>
            <person name="Ravin N.V."/>
        </authorList>
    </citation>
    <scope>NUCLEOTIDE SEQUENCE [LARGE SCALE GENOMIC DNA]</scope>
    <source>
        <strain evidence="2">PX69</strain>
    </source>
</reference>